<dbReference type="Gene3D" id="1.20.1250.20">
    <property type="entry name" value="MFS general substrate transporter like domains"/>
    <property type="match status" value="1"/>
</dbReference>
<feature type="transmembrane region" description="Helical" evidence="8">
    <location>
        <begin position="100"/>
        <end position="121"/>
    </location>
</feature>
<dbReference type="InterPro" id="IPR020846">
    <property type="entry name" value="MFS_dom"/>
</dbReference>
<dbReference type="PANTHER" id="PTHR23513:SF11">
    <property type="entry name" value="STAPHYLOFERRIN A TRANSPORTER"/>
    <property type="match status" value="1"/>
</dbReference>
<evidence type="ECO:0000256" key="6">
    <source>
        <dbReference type="ARBA" id="ARBA00023136"/>
    </source>
</evidence>
<evidence type="ECO:0000256" key="2">
    <source>
        <dbReference type="ARBA" id="ARBA00022448"/>
    </source>
</evidence>
<feature type="transmembrane region" description="Helical" evidence="8">
    <location>
        <begin position="280"/>
        <end position="297"/>
    </location>
</feature>
<dbReference type="AlphaFoldDB" id="A0A8J3GM62"/>
<evidence type="ECO:0000256" key="1">
    <source>
        <dbReference type="ARBA" id="ARBA00004651"/>
    </source>
</evidence>
<evidence type="ECO:0000256" key="5">
    <source>
        <dbReference type="ARBA" id="ARBA00022989"/>
    </source>
</evidence>
<feature type="transmembrane region" description="Helical" evidence="8">
    <location>
        <begin position="395"/>
        <end position="417"/>
    </location>
</feature>
<evidence type="ECO:0000256" key="8">
    <source>
        <dbReference type="SAM" id="Phobius"/>
    </source>
</evidence>
<dbReference type="GO" id="GO:0005886">
    <property type="term" value="C:plasma membrane"/>
    <property type="evidence" value="ECO:0007669"/>
    <property type="project" value="UniProtKB-SubCell"/>
</dbReference>
<dbReference type="CDD" id="cd06173">
    <property type="entry name" value="MFS_MefA_like"/>
    <property type="match status" value="1"/>
</dbReference>
<dbReference type="InterPro" id="IPR010290">
    <property type="entry name" value="TM_effector"/>
</dbReference>
<organism evidence="10 11">
    <name type="scientific">Pseudolysinimonas yzui</name>
    <dbReference type="NCBI Taxonomy" id="2708254"/>
    <lineage>
        <taxon>Bacteria</taxon>
        <taxon>Bacillati</taxon>
        <taxon>Actinomycetota</taxon>
        <taxon>Actinomycetes</taxon>
        <taxon>Micrococcales</taxon>
        <taxon>Microbacteriaceae</taxon>
        <taxon>Pseudolysinimonas</taxon>
    </lineage>
</organism>
<evidence type="ECO:0000256" key="7">
    <source>
        <dbReference type="SAM" id="MobiDB-lite"/>
    </source>
</evidence>
<feature type="transmembrane region" description="Helical" evidence="8">
    <location>
        <begin position="164"/>
        <end position="187"/>
    </location>
</feature>
<feature type="transmembrane region" description="Helical" evidence="8">
    <location>
        <begin position="193"/>
        <end position="212"/>
    </location>
</feature>
<reference evidence="10" key="1">
    <citation type="journal article" date="2014" name="Int. J. Syst. Evol. Microbiol.">
        <title>Complete genome sequence of Corynebacterium casei LMG S-19264T (=DSM 44701T), isolated from a smear-ripened cheese.</title>
        <authorList>
            <consortium name="US DOE Joint Genome Institute (JGI-PGF)"/>
            <person name="Walter F."/>
            <person name="Albersmeier A."/>
            <person name="Kalinowski J."/>
            <person name="Ruckert C."/>
        </authorList>
    </citation>
    <scope>NUCLEOTIDE SEQUENCE</scope>
    <source>
        <strain evidence="10">CGMCC 1.16548</strain>
    </source>
</reference>
<feature type="transmembrane region" description="Helical" evidence="8">
    <location>
        <begin position="309"/>
        <end position="326"/>
    </location>
</feature>
<feature type="transmembrane region" description="Helical" evidence="8">
    <location>
        <begin position="243"/>
        <end position="268"/>
    </location>
</feature>
<evidence type="ECO:0000256" key="4">
    <source>
        <dbReference type="ARBA" id="ARBA00022692"/>
    </source>
</evidence>
<comment type="caution">
    <text evidence="10">The sequence shown here is derived from an EMBL/GenBank/DDBJ whole genome shotgun (WGS) entry which is preliminary data.</text>
</comment>
<evidence type="ECO:0000313" key="11">
    <source>
        <dbReference type="Proteomes" id="UP000617531"/>
    </source>
</evidence>
<dbReference type="PANTHER" id="PTHR23513">
    <property type="entry name" value="INTEGRAL MEMBRANE EFFLUX PROTEIN-RELATED"/>
    <property type="match status" value="1"/>
</dbReference>
<dbReference type="SUPFAM" id="SSF103473">
    <property type="entry name" value="MFS general substrate transporter"/>
    <property type="match status" value="1"/>
</dbReference>
<dbReference type="Proteomes" id="UP000617531">
    <property type="component" value="Unassembled WGS sequence"/>
</dbReference>
<accession>A0A8J3GM62</accession>
<keyword evidence="3" id="KW-1003">Cell membrane</keyword>
<keyword evidence="5 8" id="KW-1133">Transmembrane helix</keyword>
<feature type="region of interest" description="Disordered" evidence="7">
    <location>
        <begin position="440"/>
        <end position="466"/>
    </location>
</feature>
<dbReference type="GO" id="GO:0022857">
    <property type="term" value="F:transmembrane transporter activity"/>
    <property type="evidence" value="ECO:0007669"/>
    <property type="project" value="InterPro"/>
</dbReference>
<comment type="subcellular location">
    <subcellularLocation>
        <location evidence="1">Cell membrane</location>
        <topology evidence="1">Multi-pass membrane protein</topology>
    </subcellularLocation>
</comment>
<feature type="transmembrane region" description="Helical" evidence="8">
    <location>
        <begin position="67"/>
        <end position="88"/>
    </location>
</feature>
<sequence length="466" mass="48223">MSLGGSDPAFTAPIPIQTHRPTGRDVLTIFRVRNFRLLVTSIFFTSIAMWMTRVAVDWLLLELTGNLALVGLAVTLQFGPTLVLGAFAGVIADRFSRRRIVLITQTVAFLGTATLALLAILGAAEVWHVYLVAAVTGVAGALENPARSALVGQIVEPTRLRTAVSVNAAVFHGGGLIGPAISGILIVVVGSGWSIAVAALATVVSILAFALFRSRELSAVARPAEGSGGVRFAARYAVRKPTILWPMVLVAFVATFGMTLPVLFTAAAGDRGFDTGSAGYGLYTSLAAVGAVVGAVASARRKSVRLRTIALLTGAYGLSIVLAGVVPVYGVFLAGIVALGVFRLLFAIGAESMVQLSTNPGVRGRVMAIYLVLLVGGQAAGGVIIGWIAELFGMTVAFVVAGGMPLLAAIAVAIVLAHRHQLTIAVNLRDFRRVVRIVRRSKPPGQAGPSASAPSQSPDSSTSSAP</sequence>
<name>A0A8J3GM62_9MICO</name>
<evidence type="ECO:0000256" key="3">
    <source>
        <dbReference type="ARBA" id="ARBA00022475"/>
    </source>
</evidence>
<feature type="transmembrane region" description="Helical" evidence="8">
    <location>
        <begin position="366"/>
        <end position="389"/>
    </location>
</feature>
<proteinExistence type="predicted"/>
<reference evidence="10" key="2">
    <citation type="submission" date="2020-09" db="EMBL/GenBank/DDBJ databases">
        <authorList>
            <person name="Sun Q."/>
            <person name="Zhou Y."/>
        </authorList>
    </citation>
    <scope>NUCLEOTIDE SEQUENCE</scope>
    <source>
        <strain evidence="10">CGMCC 1.16548</strain>
    </source>
</reference>
<protein>
    <submittedName>
        <fullName evidence="10">MFS transporter</fullName>
    </submittedName>
</protein>
<dbReference type="RefSeq" id="WP_191281502.1">
    <property type="nucleotide sequence ID" value="NZ_BNAI01000001.1"/>
</dbReference>
<feature type="transmembrane region" description="Helical" evidence="8">
    <location>
        <begin position="332"/>
        <end position="354"/>
    </location>
</feature>
<feature type="transmembrane region" description="Helical" evidence="8">
    <location>
        <begin position="127"/>
        <end position="143"/>
    </location>
</feature>
<keyword evidence="2" id="KW-0813">Transport</keyword>
<gene>
    <name evidence="10" type="ORF">GCM10011600_01720</name>
</gene>
<feature type="transmembrane region" description="Helical" evidence="8">
    <location>
        <begin position="37"/>
        <end position="61"/>
    </location>
</feature>
<keyword evidence="11" id="KW-1185">Reference proteome</keyword>
<dbReference type="Pfam" id="PF05977">
    <property type="entry name" value="MFS_3"/>
    <property type="match status" value="1"/>
</dbReference>
<keyword evidence="4 8" id="KW-0812">Transmembrane</keyword>
<evidence type="ECO:0000259" key="9">
    <source>
        <dbReference type="PROSITE" id="PS50850"/>
    </source>
</evidence>
<dbReference type="EMBL" id="BNAI01000001">
    <property type="protein sequence ID" value="GHF04915.1"/>
    <property type="molecule type" value="Genomic_DNA"/>
</dbReference>
<evidence type="ECO:0000313" key="10">
    <source>
        <dbReference type="EMBL" id="GHF04915.1"/>
    </source>
</evidence>
<dbReference type="InterPro" id="IPR036259">
    <property type="entry name" value="MFS_trans_sf"/>
</dbReference>
<feature type="domain" description="Major facilitator superfamily (MFS) profile" evidence="9">
    <location>
        <begin position="34"/>
        <end position="420"/>
    </location>
</feature>
<dbReference type="PROSITE" id="PS50850">
    <property type="entry name" value="MFS"/>
    <property type="match status" value="1"/>
</dbReference>
<feature type="compositionally biased region" description="Low complexity" evidence="7">
    <location>
        <begin position="443"/>
        <end position="466"/>
    </location>
</feature>
<keyword evidence="6 8" id="KW-0472">Membrane</keyword>